<evidence type="ECO:0000256" key="6">
    <source>
        <dbReference type="SAM" id="SignalP"/>
    </source>
</evidence>
<evidence type="ECO:0000313" key="8">
    <source>
        <dbReference type="Proteomes" id="UP001374584"/>
    </source>
</evidence>
<keyword evidence="8" id="KW-1185">Reference proteome</keyword>
<evidence type="ECO:0000256" key="1">
    <source>
        <dbReference type="ARBA" id="ARBA00004613"/>
    </source>
</evidence>
<keyword evidence="4" id="KW-0964">Secreted</keyword>
<evidence type="ECO:0000256" key="4">
    <source>
        <dbReference type="ARBA" id="ARBA00022525"/>
    </source>
</evidence>
<proteinExistence type="inferred from homology"/>
<accession>A0AAN9RK44</accession>
<dbReference type="InterPro" id="IPR010264">
    <property type="entry name" value="Self-incomp_S1"/>
</dbReference>
<protein>
    <recommendedName>
        <fullName evidence="9">S-protein homolog</fullName>
    </recommendedName>
</protein>
<keyword evidence="5 6" id="KW-0732">Signal</keyword>
<evidence type="ECO:0000256" key="3">
    <source>
        <dbReference type="ARBA" id="ARBA00022471"/>
    </source>
</evidence>
<feature type="signal peptide" evidence="6">
    <location>
        <begin position="1"/>
        <end position="29"/>
    </location>
</feature>
<evidence type="ECO:0000256" key="2">
    <source>
        <dbReference type="ARBA" id="ARBA00005581"/>
    </source>
</evidence>
<evidence type="ECO:0000313" key="7">
    <source>
        <dbReference type="EMBL" id="KAK7374252.1"/>
    </source>
</evidence>
<evidence type="ECO:0008006" key="9">
    <source>
        <dbReference type="Google" id="ProtNLM"/>
    </source>
</evidence>
<organism evidence="7 8">
    <name type="scientific">Phaseolus coccineus</name>
    <name type="common">Scarlet runner bean</name>
    <name type="synonym">Phaseolus multiflorus</name>
    <dbReference type="NCBI Taxonomy" id="3886"/>
    <lineage>
        <taxon>Eukaryota</taxon>
        <taxon>Viridiplantae</taxon>
        <taxon>Streptophyta</taxon>
        <taxon>Embryophyta</taxon>
        <taxon>Tracheophyta</taxon>
        <taxon>Spermatophyta</taxon>
        <taxon>Magnoliopsida</taxon>
        <taxon>eudicotyledons</taxon>
        <taxon>Gunneridae</taxon>
        <taxon>Pentapetalae</taxon>
        <taxon>rosids</taxon>
        <taxon>fabids</taxon>
        <taxon>Fabales</taxon>
        <taxon>Fabaceae</taxon>
        <taxon>Papilionoideae</taxon>
        <taxon>50 kb inversion clade</taxon>
        <taxon>NPAAA clade</taxon>
        <taxon>indigoferoid/millettioid clade</taxon>
        <taxon>Phaseoleae</taxon>
        <taxon>Phaseolus</taxon>
    </lineage>
</organism>
<dbReference type="Pfam" id="PF05938">
    <property type="entry name" value="Self-incomp_S1"/>
    <property type="match status" value="1"/>
</dbReference>
<dbReference type="GO" id="GO:0005576">
    <property type="term" value="C:extracellular region"/>
    <property type="evidence" value="ECO:0007669"/>
    <property type="project" value="UniProtKB-SubCell"/>
</dbReference>
<dbReference type="GO" id="GO:0060320">
    <property type="term" value="P:rejection of self pollen"/>
    <property type="evidence" value="ECO:0007669"/>
    <property type="project" value="UniProtKB-KW"/>
</dbReference>
<gene>
    <name evidence="7" type="ORF">VNO80_07680</name>
</gene>
<reference evidence="7 8" key="1">
    <citation type="submission" date="2024-01" db="EMBL/GenBank/DDBJ databases">
        <title>The genomes of 5 underutilized Papilionoideae crops provide insights into root nodulation and disease resistanc.</title>
        <authorList>
            <person name="Jiang F."/>
        </authorList>
    </citation>
    <scope>NUCLEOTIDE SEQUENCE [LARGE SCALE GENOMIC DNA]</scope>
    <source>
        <strain evidence="7">JINMINGXINNONG_FW02</strain>
        <tissue evidence="7">Leaves</tissue>
    </source>
</reference>
<comment type="subcellular location">
    <subcellularLocation>
        <location evidence="1">Secreted</location>
    </subcellularLocation>
</comment>
<keyword evidence="3" id="KW-0713">Self-incompatibility</keyword>
<sequence>MSPLCRNFSMAWVLMAFVWFAKNAMPTNGSIVGVKNMLGGKFMLNVLCPHIDRQHILPNGGSIEWKYNGGAPPVGQSPFLCYFRWDNVHHSLDLCSPSRYTGCESAIWEIKGSQFCRYRGIGGPTNYFCHDWSD</sequence>
<dbReference type="AlphaFoldDB" id="A0AAN9RK44"/>
<dbReference type="Proteomes" id="UP001374584">
    <property type="component" value="Unassembled WGS sequence"/>
</dbReference>
<comment type="caution">
    <text evidence="7">The sequence shown here is derived from an EMBL/GenBank/DDBJ whole genome shotgun (WGS) entry which is preliminary data.</text>
</comment>
<comment type="similarity">
    <text evidence="2">Belongs to the plant self-incompatibility (S1) protein family.</text>
</comment>
<evidence type="ECO:0000256" key="5">
    <source>
        <dbReference type="ARBA" id="ARBA00022729"/>
    </source>
</evidence>
<dbReference type="EMBL" id="JAYMYR010000003">
    <property type="protein sequence ID" value="KAK7374252.1"/>
    <property type="molecule type" value="Genomic_DNA"/>
</dbReference>
<name>A0AAN9RK44_PHACN</name>
<feature type="chain" id="PRO_5042894207" description="S-protein homolog" evidence="6">
    <location>
        <begin position="30"/>
        <end position="134"/>
    </location>
</feature>